<dbReference type="NCBIfam" id="NF004723">
    <property type="entry name" value="PRK06067.1"/>
    <property type="match status" value="1"/>
</dbReference>
<dbReference type="PATRIC" id="fig|351160.9.peg.2796"/>
<dbReference type="eggNOG" id="arCOG04148">
    <property type="taxonomic scope" value="Archaea"/>
</dbReference>
<dbReference type="EMBL" id="AM114193">
    <property type="protein sequence ID" value="CAJ35445.1"/>
    <property type="molecule type" value="Genomic_DNA"/>
</dbReference>
<evidence type="ECO:0000259" key="3">
    <source>
        <dbReference type="Pfam" id="PF06745"/>
    </source>
</evidence>
<dbReference type="PANTHER" id="PTHR43637:SF3">
    <property type="entry name" value="FLAGELLA-RELATED PROTEIN H-RELATED"/>
    <property type="match status" value="1"/>
</dbReference>
<dbReference type="Pfam" id="PF06745">
    <property type="entry name" value="ATPase"/>
    <property type="match status" value="1"/>
</dbReference>
<name>Q0W848_METAR</name>
<dbReference type="KEGG" id="rci:LRC499"/>
<evidence type="ECO:0000256" key="2">
    <source>
        <dbReference type="ARBA" id="ARBA00022840"/>
    </source>
</evidence>
<dbReference type="AlphaFoldDB" id="Q0W848"/>
<evidence type="ECO:0000256" key="1">
    <source>
        <dbReference type="ARBA" id="ARBA00022741"/>
    </source>
</evidence>
<proteinExistence type="predicted"/>
<dbReference type="SUPFAM" id="SSF52540">
    <property type="entry name" value="P-loop containing nucleoside triphosphate hydrolases"/>
    <property type="match status" value="1"/>
</dbReference>
<gene>
    <name evidence="4" type="ORF">LRC499</name>
</gene>
<keyword evidence="5" id="KW-1185">Reference proteome</keyword>
<accession>Q0W848</accession>
<dbReference type="GeneID" id="5144752"/>
<dbReference type="OrthoDB" id="63735at2157"/>
<dbReference type="GO" id="GO:0005524">
    <property type="term" value="F:ATP binding"/>
    <property type="evidence" value="ECO:0007669"/>
    <property type="project" value="UniProtKB-KW"/>
</dbReference>
<dbReference type="InterPro" id="IPR027417">
    <property type="entry name" value="P-loop_NTPase"/>
</dbReference>
<dbReference type="PANTHER" id="PTHR43637">
    <property type="entry name" value="UPF0273 PROTEIN TM_0370"/>
    <property type="match status" value="1"/>
</dbReference>
<protein>
    <recommendedName>
        <fullName evidence="3">KaiC-like domain-containing protein</fullName>
    </recommendedName>
</protein>
<dbReference type="RefSeq" id="WP_012037048.1">
    <property type="nucleotide sequence ID" value="NC_009464.1"/>
</dbReference>
<feature type="domain" description="KaiC-like" evidence="3">
    <location>
        <begin position="20"/>
        <end position="240"/>
    </location>
</feature>
<dbReference type="STRING" id="351160.LRC499"/>
<sequence>MTELTDFAAIEKERKKELLSTGNTEMDKKMADGLPIHSLNLIEGANDTGKSVLTQQICWGGLSQGFTFSIYTTENTIKSFLSQMESLSLDISDHFAWGYLKIYPIHVEGVEMAADLSRNFLQRLITHIKAGKSQVIIIDSFTVFTISATQDDIFKFFAECKNLCDEGKTILITLHQYAFDEDTLIRIRSIADGHIKLRLEQVGDKYVAMMEVSKIRGARKSTGNIISFEVHPGYGLKIIPFSSAQV</sequence>
<dbReference type="InterPro" id="IPR014774">
    <property type="entry name" value="KaiC-like_dom"/>
</dbReference>
<evidence type="ECO:0000313" key="4">
    <source>
        <dbReference type="EMBL" id="CAJ35445.1"/>
    </source>
</evidence>
<dbReference type="Proteomes" id="UP000000663">
    <property type="component" value="Chromosome"/>
</dbReference>
<keyword evidence="1" id="KW-0547">Nucleotide-binding</keyword>
<evidence type="ECO:0000313" key="5">
    <source>
        <dbReference type="Proteomes" id="UP000000663"/>
    </source>
</evidence>
<reference evidence="4 5" key="1">
    <citation type="journal article" date="2006" name="Science">
        <title>Genome of rice cluster I archaea -- the key methane producers in the rice rhizosphere.</title>
        <authorList>
            <person name="Erkel C."/>
            <person name="Kube M."/>
            <person name="Reinhardt R."/>
            <person name="Liesack W."/>
        </authorList>
    </citation>
    <scope>NUCLEOTIDE SEQUENCE [LARGE SCALE GENOMIC DNA]</scope>
    <source>
        <strain evidence="5">DSM 22066 / NBRC 105507 / MRE50</strain>
    </source>
</reference>
<keyword evidence="2" id="KW-0067">ATP-binding</keyword>
<dbReference type="Gene3D" id="3.40.50.300">
    <property type="entry name" value="P-loop containing nucleotide triphosphate hydrolases"/>
    <property type="match status" value="1"/>
</dbReference>
<organism evidence="4 5">
    <name type="scientific">Methanocella arvoryzae (strain DSM 22066 / NBRC 105507 / MRE50)</name>
    <dbReference type="NCBI Taxonomy" id="351160"/>
    <lineage>
        <taxon>Archaea</taxon>
        <taxon>Methanobacteriati</taxon>
        <taxon>Methanobacteriota</taxon>
        <taxon>Stenosarchaea group</taxon>
        <taxon>Methanomicrobia</taxon>
        <taxon>Methanocellales</taxon>
        <taxon>Methanocellaceae</taxon>
        <taxon>Methanocella</taxon>
    </lineage>
</organism>